<dbReference type="OrthoDB" id="5817090at2759"/>
<dbReference type="InterPro" id="IPR016187">
    <property type="entry name" value="CTDL_fold"/>
</dbReference>
<accession>A0A8R1YJ61</accession>
<dbReference type="Pfam" id="PF13519">
    <property type="entry name" value="VWA_2"/>
    <property type="match status" value="1"/>
</dbReference>
<sequence length="1154" mass="128010">MKSSTSSSTRVSNFLLATLVSFWKVALWALRIYTCIERPNEVSWSIVSEGNVDLNCSKELSLIFTSTPPNVNEASQISPWQDFKMKNATVDENHEQIFVVPQAGIRIHAMQCLGDGNITASAGAGSGEAESRCSDLPTWIISFDNVITLSADKVTWLAVEYVWIGDNGMDVTVALSDRVAVMSSGLSDNVQNLPSAASLTEAADITMETQEGFGIKYYSALDTPENVGSRQDNFVVELTFTDIVPPILEKDPYCGCALAEDQQGPDGWDPRNIWLDVVIVLDTSEAMTQDDLDIASLVMMEIFAGPGEKYLTTNTGATFFIRVGLRTVAEEPQVRYNLNMTIDNLYHVLAQFKVTKGLDKMNFDDALNAAETMLTVSRSKLRIVKQLDKSGQLSTADRFKNSGGIIIVNNYIKEGEVHPGLFNLASPGGCFQAVPASSQFLNARKNCDQLGGGLISSIHDYHKGQFVQQLLTSASKSGFYWIGYTRTDSSTNPYTNWDEHQPSKLSHTKCAYADASSNLWGAGNCNIAYPTSCASSPQVSTQQVKSFLENYIDEMKLKREEDRKLKREEETVVNEKVYTSAMEICIFVALLALFTGGTNGYVYTCEEVKYKMINSDLEVSTDFACLVAAGNWSTEDSYRVDPLSSVYVSLGNATTSFMDIYNSTCIERPEKYSPWKIVADPAFDLNCTSAQFALIFTSSSTNINHDWINIDFRLKPAVVAELDEQVFAVPFWGQNLVMGQCLAPIGFTESDSNRLAIIASGLSDNPQNNPRFNNRADNRISIDLNFTSDGQITMDTDRYYSVYYKSAPVWPQEIRTRNDNFVFELAFTVIKPTLPPPPPPTPAPGPEDPYCSCALNRKSSGAVGWDSQEIWLDIVFVLDTSEAMSENDLYRAYILIPHILGNKGGNIGAYLTTNIESYFYSRVGLIAMSDKAEVAYNLNMTYTSSMKMYHVTKGVPKINIEDAFNAAENMLKQGHIAHRASARKIIYFVTDSDLIGSLPAADQFKANDGIIIVNNFIKAGEVRPGLFALASPGYYLTDAPFQQKEWLSLQLLCKANCYCRKEAGFTRYANYNKDPTKPASVLVDSKPEYPYFWIGYTRTDGHWNWEDQSTDTYTRWNRAFGEPSMPSLATTPALSFANSCPVKPAIRSAEAIEI</sequence>
<organism evidence="1 2">
    <name type="scientific">Pristionchus pacificus</name>
    <name type="common">Parasitic nematode worm</name>
    <dbReference type="NCBI Taxonomy" id="54126"/>
    <lineage>
        <taxon>Eukaryota</taxon>
        <taxon>Metazoa</taxon>
        <taxon>Ecdysozoa</taxon>
        <taxon>Nematoda</taxon>
        <taxon>Chromadorea</taxon>
        <taxon>Rhabditida</taxon>
        <taxon>Rhabditina</taxon>
        <taxon>Diplogasteromorpha</taxon>
        <taxon>Diplogasteroidea</taxon>
        <taxon>Neodiplogasteridae</taxon>
        <taxon>Pristionchus</taxon>
    </lineage>
</organism>
<dbReference type="PROSITE" id="PS50041">
    <property type="entry name" value="C_TYPE_LECTIN_2"/>
    <property type="match status" value="2"/>
</dbReference>
<dbReference type="SUPFAM" id="SSF56436">
    <property type="entry name" value="C-type lectin-like"/>
    <property type="match status" value="2"/>
</dbReference>
<dbReference type="SMART" id="SM00327">
    <property type="entry name" value="VWA"/>
    <property type="match status" value="2"/>
</dbReference>
<protein>
    <submittedName>
        <fullName evidence="1">C-type lectin</fullName>
    </submittedName>
</protein>
<dbReference type="SMART" id="SM00034">
    <property type="entry name" value="CLECT"/>
    <property type="match status" value="1"/>
</dbReference>
<dbReference type="InterPro" id="IPR001304">
    <property type="entry name" value="C-type_lectin-like"/>
</dbReference>
<dbReference type="PROSITE" id="PS50234">
    <property type="entry name" value="VWFA"/>
    <property type="match status" value="1"/>
</dbReference>
<dbReference type="InterPro" id="IPR002035">
    <property type="entry name" value="VWF_A"/>
</dbReference>
<dbReference type="AlphaFoldDB" id="A0A2A6CXC8"/>
<dbReference type="PANTHER" id="PTHR31024:SF3">
    <property type="entry name" value="C-TYPE LECTIN-RELATED"/>
    <property type="match status" value="1"/>
</dbReference>
<dbReference type="Gene3D" id="3.40.50.410">
    <property type="entry name" value="von Willebrand factor, type A domain"/>
    <property type="match status" value="2"/>
</dbReference>
<dbReference type="InterPro" id="IPR016186">
    <property type="entry name" value="C-type_lectin-like/link_sf"/>
</dbReference>
<dbReference type="Proteomes" id="UP000005239">
    <property type="component" value="Unassembled WGS sequence"/>
</dbReference>
<reference evidence="1" key="2">
    <citation type="submission" date="2022-06" db="UniProtKB">
        <authorList>
            <consortium name="EnsemblMetazoa"/>
        </authorList>
    </citation>
    <scope>IDENTIFICATION</scope>
    <source>
        <strain evidence="1">PS312</strain>
    </source>
</reference>
<evidence type="ECO:0000313" key="2">
    <source>
        <dbReference type="Proteomes" id="UP000005239"/>
    </source>
</evidence>
<dbReference type="PANTHER" id="PTHR31024">
    <property type="entry name" value="C-TYPE LECTIN"/>
    <property type="match status" value="1"/>
</dbReference>
<dbReference type="EnsemblMetazoa" id="PPA15131.1">
    <property type="protein sequence ID" value="PPA15131.1"/>
    <property type="gene ID" value="WBGene00104685"/>
</dbReference>
<evidence type="ECO:0000313" key="1">
    <source>
        <dbReference type="EnsemblMetazoa" id="PPA15131.1"/>
    </source>
</evidence>
<name>A0A2A6CXC8_PRIPA</name>
<dbReference type="Gene3D" id="3.10.100.10">
    <property type="entry name" value="Mannose-Binding Protein A, subunit A"/>
    <property type="match status" value="1"/>
</dbReference>
<accession>A0A2A6CXC8</accession>
<proteinExistence type="predicted"/>
<reference evidence="2" key="1">
    <citation type="journal article" date="2008" name="Nat. Genet.">
        <title>The Pristionchus pacificus genome provides a unique perspective on nematode lifestyle and parasitism.</title>
        <authorList>
            <person name="Dieterich C."/>
            <person name="Clifton S.W."/>
            <person name="Schuster L.N."/>
            <person name="Chinwalla A."/>
            <person name="Delehaunty K."/>
            <person name="Dinkelacker I."/>
            <person name="Fulton L."/>
            <person name="Fulton R."/>
            <person name="Godfrey J."/>
            <person name="Minx P."/>
            <person name="Mitreva M."/>
            <person name="Roeseler W."/>
            <person name="Tian H."/>
            <person name="Witte H."/>
            <person name="Yang S.P."/>
            <person name="Wilson R.K."/>
            <person name="Sommer R.J."/>
        </authorList>
    </citation>
    <scope>NUCLEOTIDE SEQUENCE [LARGE SCALE GENOMIC DNA]</scope>
    <source>
        <strain evidence="2">PS312</strain>
    </source>
</reference>
<keyword evidence="2" id="KW-1185">Reference proteome</keyword>
<dbReference type="CDD" id="cd00037">
    <property type="entry name" value="CLECT"/>
    <property type="match status" value="1"/>
</dbReference>
<dbReference type="Pfam" id="PF00059">
    <property type="entry name" value="Lectin_C"/>
    <property type="match status" value="1"/>
</dbReference>
<dbReference type="SUPFAM" id="SSF53300">
    <property type="entry name" value="vWA-like"/>
    <property type="match status" value="2"/>
</dbReference>
<gene>
    <name evidence="1" type="primary">WBGene00104685</name>
</gene>
<dbReference type="InterPro" id="IPR036465">
    <property type="entry name" value="vWFA_dom_sf"/>
</dbReference>